<organism evidence="2 3">
    <name type="scientific">Caldithrix abyssi DSM 13497</name>
    <dbReference type="NCBI Taxonomy" id="880073"/>
    <lineage>
        <taxon>Bacteria</taxon>
        <taxon>Pseudomonadati</taxon>
        <taxon>Calditrichota</taxon>
        <taxon>Calditrichia</taxon>
        <taxon>Calditrichales</taxon>
        <taxon>Calditrichaceae</taxon>
        <taxon>Caldithrix</taxon>
    </lineage>
</organism>
<dbReference type="Pfam" id="PF01986">
    <property type="entry name" value="DUF123"/>
    <property type="match status" value="1"/>
</dbReference>
<dbReference type="EMBL" id="CM001402">
    <property type="protein sequence ID" value="EHO40127.1"/>
    <property type="molecule type" value="Genomic_DNA"/>
</dbReference>
<dbReference type="InParanoid" id="H1XR33"/>
<dbReference type="EMBL" id="CP018099">
    <property type="protein sequence ID" value="APF20049.1"/>
    <property type="molecule type" value="Genomic_DNA"/>
</dbReference>
<gene>
    <name evidence="1" type="ORF">Cabys_3301</name>
    <name evidence="2" type="ORF">Calab_0482</name>
</gene>
<dbReference type="CDD" id="cd10441">
    <property type="entry name" value="GIY-YIG_COG1833"/>
    <property type="match status" value="1"/>
</dbReference>
<dbReference type="KEGG" id="caby:Cabys_3301"/>
<reference evidence="1 4" key="2">
    <citation type="submission" date="2016-11" db="EMBL/GenBank/DDBJ databases">
        <title>Genomic analysis of Caldithrix abyssi and proposal of a novel bacterial phylum Caldithrichaeota.</title>
        <authorList>
            <person name="Kublanov I."/>
            <person name="Sigalova O."/>
            <person name="Gavrilov S."/>
            <person name="Lebedinsky A."/>
            <person name="Ivanova N."/>
            <person name="Daum C."/>
            <person name="Reddy T."/>
            <person name="Klenk H.P."/>
            <person name="Goker M."/>
            <person name="Reva O."/>
            <person name="Miroshnichenko M."/>
            <person name="Kyprides N."/>
            <person name="Woyke T."/>
            <person name="Gelfand M."/>
        </authorList>
    </citation>
    <scope>NUCLEOTIDE SEQUENCE [LARGE SCALE GENOMIC DNA]</scope>
    <source>
        <strain evidence="1 4">LF13</strain>
    </source>
</reference>
<evidence type="ECO:0000313" key="1">
    <source>
        <dbReference type="EMBL" id="APF20049.1"/>
    </source>
</evidence>
<evidence type="ECO:0000313" key="2">
    <source>
        <dbReference type="EMBL" id="EHO40127.1"/>
    </source>
</evidence>
<dbReference type="GO" id="GO:0004519">
    <property type="term" value="F:endonuclease activity"/>
    <property type="evidence" value="ECO:0007669"/>
    <property type="project" value="UniProtKB-KW"/>
</dbReference>
<dbReference type="PaxDb" id="880073-Calab_0482"/>
<dbReference type="HOGENOM" id="CLU_115699_0_1_0"/>
<dbReference type="Proteomes" id="UP000004671">
    <property type="component" value="Chromosome"/>
</dbReference>
<dbReference type="Proteomes" id="UP000183868">
    <property type="component" value="Chromosome"/>
</dbReference>
<evidence type="ECO:0000313" key="4">
    <source>
        <dbReference type="Proteomes" id="UP000183868"/>
    </source>
</evidence>
<accession>H1XR33</accession>
<dbReference type="eggNOG" id="COG1833">
    <property type="taxonomic scope" value="Bacteria"/>
</dbReference>
<dbReference type="AlphaFoldDB" id="H1XR33"/>
<protein>
    <submittedName>
        <fullName evidence="1">Uri superfamily endonuclease</fullName>
    </submittedName>
</protein>
<dbReference type="PANTHER" id="PTHR37460">
    <property type="entry name" value="ENDONUCLEASE III"/>
    <property type="match status" value="1"/>
</dbReference>
<keyword evidence="3" id="KW-1185">Reference proteome</keyword>
<dbReference type="InterPro" id="IPR002837">
    <property type="entry name" value="DUF123"/>
</dbReference>
<dbReference type="RefSeq" id="WP_006927054.1">
    <property type="nucleotide sequence ID" value="NZ_CM001402.1"/>
</dbReference>
<proteinExistence type="predicted"/>
<name>H1XR33_CALAY</name>
<reference evidence="2 3" key="1">
    <citation type="submission" date="2011-09" db="EMBL/GenBank/DDBJ databases">
        <title>The permanent draft genome of Caldithrix abyssi DSM 13497.</title>
        <authorList>
            <consortium name="US DOE Joint Genome Institute (JGI-PGF)"/>
            <person name="Lucas S."/>
            <person name="Han J."/>
            <person name="Lapidus A."/>
            <person name="Bruce D."/>
            <person name="Goodwin L."/>
            <person name="Pitluck S."/>
            <person name="Peters L."/>
            <person name="Kyrpides N."/>
            <person name="Mavromatis K."/>
            <person name="Ivanova N."/>
            <person name="Mikhailova N."/>
            <person name="Chertkov O."/>
            <person name="Detter J.C."/>
            <person name="Tapia R."/>
            <person name="Han C."/>
            <person name="Land M."/>
            <person name="Hauser L."/>
            <person name="Markowitz V."/>
            <person name="Cheng J.-F."/>
            <person name="Hugenholtz P."/>
            <person name="Woyke T."/>
            <person name="Wu D."/>
            <person name="Spring S."/>
            <person name="Brambilla E."/>
            <person name="Klenk H.-P."/>
            <person name="Eisen J.A."/>
        </authorList>
    </citation>
    <scope>NUCLEOTIDE SEQUENCE [LARGE SCALE GENOMIC DNA]</scope>
    <source>
        <strain evidence="2 3">DSM 13497</strain>
    </source>
</reference>
<keyword evidence="1" id="KW-0540">Nuclease</keyword>
<sequence length="120" mass="13750">MNVQRYITYQLTLEIKEPITLTIGVLGRFTLPAGRYLYTGSARKNIDQRICRHFKKVKPRRWHIDYLTTHPAVTIIAVQKFSADECQVNQQSAGEILITGFGASDCRKKCGAHLKYVKDH</sequence>
<dbReference type="OrthoDB" id="9811593at2"/>
<keyword evidence="1" id="KW-0255">Endonuclease</keyword>
<evidence type="ECO:0000313" key="3">
    <source>
        <dbReference type="Proteomes" id="UP000004671"/>
    </source>
</evidence>
<dbReference type="PANTHER" id="PTHR37460:SF1">
    <property type="entry name" value="ENDONUCLEASE III"/>
    <property type="match status" value="1"/>
</dbReference>
<keyword evidence="1" id="KW-0378">Hydrolase</keyword>